<dbReference type="EMBL" id="JBBIAA010000019">
    <property type="protein sequence ID" value="MEJ5946256.1"/>
    <property type="molecule type" value="Genomic_DNA"/>
</dbReference>
<dbReference type="PANTHER" id="PTHR43317:SF3">
    <property type="entry name" value="BLR2883 PROTEIN"/>
    <property type="match status" value="1"/>
</dbReference>
<sequence>MSCRVTPGGTGRRPLPAAGRAPTADLVTRVAGVLGELALVRRDDGVLQLRVGGVLVMESDDDASEALLAVRGLPPGRGPLHVLVGGLGLGGTAARVLEDRRVHELVVVEVEPQLVGWAREGLLPVAARVLEDPRTRVVVGDVRHELARRARARPAALDAVLLDVDNGPDQLVTASNAALYREEALADAAACVRPGGRVVVWSAVGGEEGGREGGKEGGGG</sequence>
<feature type="non-terminal residue" evidence="3">
    <location>
        <position position="220"/>
    </location>
</feature>
<evidence type="ECO:0000313" key="3">
    <source>
        <dbReference type="EMBL" id="MEJ5946256.1"/>
    </source>
</evidence>
<dbReference type="InterPro" id="IPR029063">
    <property type="entry name" value="SAM-dependent_MTases_sf"/>
</dbReference>
<comment type="caution">
    <text evidence="3">The sequence shown here is derived from an EMBL/GenBank/DDBJ whole genome shotgun (WGS) entry which is preliminary data.</text>
</comment>
<dbReference type="Gene3D" id="3.40.50.150">
    <property type="entry name" value="Vaccinia Virus protein VP39"/>
    <property type="match status" value="1"/>
</dbReference>
<keyword evidence="4" id="KW-1185">Reference proteome</keyword>
<evidence type="ECO:0000256" key="1">
    <source>
        <dbReference type="ARBA" id="ARBA00023115"/>
    </source>
</evidence>
<dbReference type="RefSeq" id="WP_339575640.1">
    <property type="nucleotide sequence ID" value="NZ_JBBIAA010000019.1"/>
</dbReference>
<dbReference type="PANTHER" id="PTHR43317">
    <property type="entry name" value="THERMOSPERMINE SYNTHASE ACAULIS5"/>
    <property type="match status" value="1"/>
</dbReference>
<dbReference type="SUPFAM" id="SSF53335">
    <property type="entry name" value="S-adenosyl-L-methionine-dependent methyltransferases"/>
    <property type="match status" value="1"/>
</dbReference>
<gene>
    <name evidence="3" type="ORF">WDZ17_13235</name>
</gene>
<dbReference type="Proteomes" id="UP001387100">
    <property type="component" value="Unassembled WGS sequence"/>
</dbReference>
<reference evidence="3 4" key="1">
    <citation type="journal article" date="2017" name="Int. J. Syst. Evol. Microbiol.">
        <title>Pseudokineococcus basanitobsidens sp. nov., isolated from volcanic rock.</title>
        <authorList>
            <person name="Lee D.W."/>
            <person name="Park M.Y."/>
            <person name="Kim J.J."/>
            <person name="Kim B.S."/>
        </authorList>
    </citation>
    <scope>NUCLEOTIDE SEQUENCE [LARGE SCALE GENOMIC DNA]</scope>
    <source>
        <strain evidence="3 4">DSM 103726</strain>
    </source>
</reference>
<evidence type="ECO:0000313" key="4">
    <source>
        <dbReference type="Proteomes" id="UP001387100"/>
    </source>
</evidence>
<protein>
    <recommendedName>
        <fullName evidence="5">Spermine/spermidine synthase</fullName>
    </recommendedName>
</protein>
<evidence type="ECO:0008006" key="5">
    <source>
        <dbReference type="Google" id="ProtNLM"/>
    </source>
</evidence>
<feature type="region of interest" description="Disordered" evidence="2">
    <location>
        <begin position="1"/>
        <end position="20"/>
    </location>
</feature>
<accession>A0ABU8RMF6</accession>
<name>A0ABU8RMF6_9ACTN</name>
<keyword evidence="1" id="KW-0620">Polyamine biosynthesis</keyword>
<evidence type="ECO:0000256" key="2">
    <source>
        <dbReference type="SAM" id="MobiDB-lite"/>
    </source>
</evidence>
<proteinExistence type="predicted"/>
<organism evidence="3 4">
    <name type="scientific">Pseudokineococcus basanitobsidens</name>
    <dbReference type="NCBI Taxonomy" id="1926649"/>
    <lineage>
        <taxon>Bacteria</taxon>
        <taxon>Bacillati</taxon>
        <taxon>Actinomycetota</taxon>
        <taxon>Actinomycetes</taxon>
        <taxon>Kineosporiales</taxon>
        <taxon>Kineosporiaceae</taxon>
        <taxon>Pseudokineococcus</taxon>
    </lineage>
</organism>